<evidence type="ECO:0000259" key="2">
    <source>
        <dbReference type="Pfam" id="PF23639"/>
    </source>
</evidence>
<dbReference type="AlphaFoldDB" id="A0A160PAX3"/>
<sequence length="305" mass="32321">MMDLRTAAHRLGGEVSGRGIVCPGVGHSARDRSLSVVFSPSAPGGFLTFSHAGDDPLAAKDFVRQRLGLSLSCEQKVFTEVRQAASAQPLDPEAGKRPADHSALALRIWREARNPAGTPVESYLARRGLGLPANPGEVLRYHDGCPFAGTYTPAMVALVRNIRTDRPQAIHRTALSLDGHKIQVAGRDRAALGPIAGGAVKWTPDAEVTTCLGIGEGIESTASLQHLPEFGASPIWSVLNEGGISAFPALAGIECLWIAVDHDSAGERAARACAGRWRSDDREVFAVKAKAPGSDLNDILQVHHV</sequence>
<dbReference type="Pfam" id="PF13362">
    <property type="entry name" value="Toprim_3"/>
    <property type="match status" value="1"/>
</dbReference>
<dbReference type="OrthoDB" id="34187at2"/>
<evidence type="ECO:0000313" key="4">
    <source>
        <dbReference type="Proteomes" id="UP000218288"/>
    </source>
</evidence>
<evidence type="ECO:0000313" key="3">
    <source>
        <dbReference type="EMBL" id="BAU89366.1"/>
    </source>
</evidence>
<dbReference type="InterPro" id="IPR055570">
    <property type="entry name" value="DUF7146"/>
</dbReference>
<feature type="domain" description="Toprim" evidence="1">
    <location>
        <begin position="212"/>
        <end position="302"/>
    </location>
</feature>
<dbReference type="EMBL" id="AP014809">
    <property type="protein sequence ID" value="BAU89366.1"/>
    <property type="molecule type" value="Genomic_DNA"/>
</dbReference>
<evidence type="ECO:0000259" key="1">
    <source>
        <dbReference type="Pfam" id="PF13362"/>
    </source>
</evidence>
<dbReference type="InterPro" id="IPR006171">
    <property type="entry name" value="TOPRIM_dom"/>
</dbReference>
<protein>
    <submittedName>
        <fullName evidence="3">Virulence-associated protein E</fullName>
    </submittedName>
</protein>
<organism evidence="3 4">
    <name type="scientific">Methylorubrum populi</name>
    <dbReference type="NCBI Taxonomy" id="223967"/>
    <lineage>
        <taxon>Bacteria</taxon>
        <taxon>Pseudomonadati</taxon>
        <taxon>Pseudomonadota</taxon>
        <taxon>Alphaproteobacteria</taxon>
        <taxon>Hyphomicrobiales</taxon>
        <taxon>Methylobacteriaceae</taxon>
        <taxon>Methylorubrum</taxon>
    </lineage>
</organism>
<name>A0A160PAX3_9HYPH</name>
<reference evidence="3 4" key="1">
    <citation type="journal article" date="2016" name="Genome Announc.">
        <title>Complete Genome Sequence of Methylobacterium populi P-1M, Isolated from Pink-Pigmented Household Biofilm.</title>
        <authorList>
            <person name="Morohoshi T."/>
            <person name="Ikeda T."/>
        </authorList>
    </citation>
    <scope>NUCLEOTIDE SEQUENCE [LARGE SCALE GENOMIC DNA]</scope>
    <source>
        <strain evidence="3 4">P-1M</strain>
    </source>
</reference>
<dbReference type="Proteomes" id="UP000218288">
    <property type="component" value="Chromosome"/>
</dbReference>
<accession>A0A160PAX3</accession>
<gene>
    <name evidence="3" type="ORF">MPPM_0761</name>
</gene>
<feature type="domain" description="DUF7146" evidence="2">
    <location>
        <begin position="100"/>
        <end position="201"/>
    </location>
</feature>
<proteinExistence type="predicted"/>
<dbReference type="Pfam" id="PF23639">
    <property type="entry name" value="DUF7146"/>
    <property type="match status" value="1"/>
</dbReference>
<dbReference type="RefSeq" id="WP_096483897.1">
    <property type="nucleotide sequence ID" value="NZ_AP014809.1"/>
</dbReference>